<gene>
    <name evidence="1" type="ORF">T265_02638</name>
</gene>
<keyword evidence="2" id="KW-1185">Reference proteome</keyword>
<dbReference type="GeneID" id="20316826"/>
<sequence>MQPTRWPKANGKLMWVTGTLDPDNLKSLNPDVWSDGTFTDCSVGAVTGEIIRYTVTLEDEKLKPEYQDLDVELLTWYVSKLLSGSENGCETTAELQLTGVYETDFCDNVMDKELKNFSVRGCKEEKVHEQKVDGTTLVTYIVTISSFASNEKAYELLEELQDDLKFCKYNGHSLGYTA</sequence>
<dbReference type="AlphaFoldDB" id="A0A074ZVB4"/>
<dbReference type="EMBL" id="KL596651">
    <property type="protein sequence ID" value="KER31076.1"/>
    <property type="molecule type" value="Genomic_DNA"/>
</dbReference>
<organism evidence="1 2">
    <name type="scientific">Opisthorchis viverrini</name>
    <name type="common">Southeast Asian liver fluke</name>
    <dbReference type="NCBI Taxonomy" id="6198"/>
    <lineage>
        <taxon>Eukaryota</taxon>
        <taxon>Metazoa</taxon>
        <taxon>Spiralia</taxon>
        <taxon>Lophotrochozoa</taxon>
        <taxon>Platyhelminthes</taxon>
        <taxon>Trematoda</taxon>
        <taxon>Digenea</taxon>
        <taxon>Opisthorchiida</taxon>
        <taxon>Opisthorchiata</taxon>
        <taxon>Opisthorchiidae</taxon>
        <taxon>Opisthorchis</taxon>
    </lineage>
</organism>
<dbReference type="CTD" id="20316826"/>
<proteinExistence type="predicted"/>
<evidence type="ECO:0000313" key="2">
    <source>
        <dbReference type="Proteomes" id="UP000054324"/>
    </source>
</evidence>
<name>A0A074ZVB4_OPIVI</name>
<dbReference type="RefSeq" id="XP_009165200.1">
    <property type="nucleotide sequence ID" value="XM_009166936.1"/>
</dbReference>
<dbReference type="KEGG" id="ovi:T265_02638"/>
<reference evidence="1 2" key="1">
    <citation type="submission" date="2013-11" db="EMBL/GenBank/DDBJ databases">
        <title>Opisthorchis viverrini - life in the bile duct.</title>
        <authorList>
            <person name="Young N.D."/>
            <person name="Nagarajan N."/>
            <person name="Lin S.J."/>
            <person name="Korhonen P.K."/>
            <person name="Jex A.R."/>
            <person name="Hall R.S."/>
            <person name="Safavi-Hemami H."/>
            <person name="Kaewkong W."/>
            <person name="Bertrand D."/>
            <person name="Gao S."/>
            <person name="Seet Q."/>
            <person name="Wongkham S."/>
            <person name="Teh B.T."/>
            <person name="Wongkham C."/>
            <person name="Intapan P.M."/>
            <person name="Maleewong W."/>
            <person name="Yang X."/>
            <person name="Hu M."/>
            <person name="Wang Z."/>
            <person name="Hofmann A."/>
            <person name="Sternberg P.W."/>
            <person name="Tan P."/>
            <person name="Wang J."/>
            <person name="Gasser R.B."/>
        </authorList>
    </citation>
    <scope>NUCLEOTIDE SEQUENCE [LARGE SCALE GENOMIC DNA]</scope>
</reference>
<evidence type="ECO:0000313" key="1">
    <source>
        <dbReference type="EMBL" id="KER31076.1"/>
    </source>
</evidence>
<dbReference type="OrthoDB" id="10325380at2759"/>
<protein>
    <submittedName>
        <fullName evidence="1">Uncharacterized protein</fullName>
    </submittedName>
</protein>
<accession>A0A074ZVB4</accession>
<dbReference type="Proteomes" id="UP000054324">
    <property type="component" value="Unassembled WGS sequence"/>
</dbReference>